<evidence type="ECO:0000313" key="2">
    <source>
        <dbReference type="EMBL" id="KUH32404.1"/>
    </source>
</evidence>
<dbReference type="RefSeq" id="WP_058939485.1">
    <property type="nucleotide sequence ID" value="NZ_LLYW01000035.1"/>
</dbReference>
<dbReference type="Proteomes" id="UP000053462">
    <property type="component" value="Unassembled WGS sequence"/>
</dbReference>
<dbReference type="Pfam" id="PF00149">
    <property type="entry name" value="Metallophos"/>
    <property type="match status" value="1"/>
</dbReference>
<evidence type="ECO:0000313" key="3">
    <source>
        <dbReference type="Proteomes" id="UP000053462"/>
    </source>
</evidence>
<organism evidence="2 3">
    <name type="scientific">Thermococcus celericrescens</name>
    <dbReference type="NCBI Taxonomy" id="227598"/>
    <lineage>
        <taxon>Archaea</taxon>
        <taxon>Methanobacteriati</taxon>
        <taxon>Methanobacteriota</taxon>
        <taxon>Thermococci</taxon>
        <taxon>Thermococcales</taxon>
        <taxon>Thermococcaceae</taxon>
        <taxon>Thermococcus</taxon>
    </lineage>
</organism>
<dbReference type="OrthoDB" id="50367at2157"/>
<keyword evidence="3" id="KW-1185">Reference proteome</keyword>
<protein>
    <submittedName>
        <fullName evidence="2">Metallophosphoesterase</fullName>
    </submittedName>
</protein>
<comment type="caution">
    <text evidence="2">The sequence shown here is derived from an EMBL/GenBank/DDBJ whole genome shotgun (WGS) entry which is preliminary data.</text>
</comment>
<dbReference type="STRING" id="227598.APY94_09965"/>
<dbReference type="EMBL" id="LLYW01000035">
    <property type="protein sequence ID" value="KUH32404.1"/>
    <property type="molecule type" value="Genomic_DNA"/>
</dbReference>
<sequence>MRIVAVTDIHGNRSKVGKLVEVLRGMDFDILAVAGDLTHFGGAERAREVLNPLLELKRPVVAVHGNCDGPDVPPFLEGVGVWAHDRHVEIGGVGIVGIGGSNITPFRTFWELTEDEIEGILERNYRDGDVILSHVPPKDTNADRVHSGLHVGSPALREFIERREPPLVLTGHIHEARSVDRIGGTVIVNPGPLFRGYYAVVDYDAEKKRVDGVELERL</sequence>
<feature type="domain" description="Calcineurin-like phosphoesterase" evidence="1">
    <location>
        <begin position="1"/>
        <end position="175"/>
    </location>
</feature>
<dbReference type="InterPro" id="IPR029052">
    <property type="entry name" value="Metallo-depent_PP-like"/>
</dbReference>
<dbReference type="GO" id="GO:0016787">
    <property type="term" value="F:hydrolase activity"/>
    <property type="evidence" value="ECO:0007669"/>
    <property type="project" value="InterPro"/>
</dbReference>
<dbReference type="SUPFAM" id="SSF56300">
    <property type="entry name" value="Metallo-dependent phosphatases"/>
    <property type="match status" value="1"/>
</dbReference>
<dbReference type="AlphaFoldDB" id="A0A100XWC9"/>
<dbReference type="PANTHER" id="PTHR37523">
    <property type="entry name" value="METALLOPHOSPHOESTERASE"/>
    <property type="match status" value="1"/>
</dbReference>
<evidence type="ECO:0000259" key="1">
    <source>
        <dbReference type="Pfam" id="PF00149"/>
    </source>
</evidence>
<dbReference type="PANTHER" id="PTHR37523:SF1">
    <property type="entry name" value="CALCINEURIN-LIKE PHOSPHOESTERASE DOMAIN-CONTAINING PROTEIN"/>
    <property type="match status" value="1"/>
</dbReference>
<gene>
    <name evidence="2" type="ORF">APY94_09965</name>
</gene>
<accession>A0A100XWC9</accession>
<reference evidence="2 3" key="1">
    <citation type="submission" date="2015-10" db="EMBL/GenBank/DDBJ databases">
        <title>Draft genome sequence of Thermococcus celericrescens strain DSM 17994.</title>
        <authorList>
            <person name="Hong S.-J."/>
            <person name="Park C.-E."/>
            <person name="Shin J.-H."/>
        </authorList>
    </citation>
    <scope>NUCLEOTIDE SEQUENCE [LARGE SCALE GENOMIC DNA]</scope>
    <source>
        <strain evidence="2 3">DSM 17994</strain>
    </source>
</reference>
<proteinExistence type="predicted"/>
<name>A0A100XWC9_9EURY</name>
<dbReference type="Gene3D" id="3.60.21.10">
    <property type="match status" value="1"/>
</dbReference>
<dbReference type="InterPro" id="IPR004843">
    <property type="entry name" value="Calcineurin-like_PHP"/>
</dbReference>